<dbReference type="SUPFAM" id="SSF51197">
    <property type="entry name" value="Clavaminate synthase-like"/>
    <property type="match status" value="2"/>
</dbReference>
<dbReference type="PANTHER" id="PTHR47991">
    <property type="entry name" value="OXOGLUTARATE/IRON-DEPENDENT DIOXYGENASE"/>
    <property type="match status" value="1"/>
</dbReference>
<name>A0A7J0FUC9_9ERIC</name>
<dbReference type="PROSITE" id="PS51471">
    <property type="entry name" value="FE2OG_OXY"/>
    <property type="match status" value="1"/>
</dbReference>
<keyword evidence="3 4" id="KW-0408">Iron</keyword>
<dbReference type="InterPro" id="IPR050295">
    <property type="entry name" value="Plant_2OG-oxidoreductases"/>
</dbReference>
<organism evidence="6 7">
    <name type="scientific">Actinidia rufa</name>
    <dbReference type="NCBI Taxonomy" id="165716"/>
    <lineage>
        <taxon>Eukaryota</taxon>
        <taxon>Viridiplantae</taxon>
        <taxon>Streptophyta</taxon>
        <taxon>Embryophyta</taxon>
        <taxon>Tracheophyta</taxon>
        <taxon>Spermatophyta</taxon>
        <taxon>Magnoliopsida</taxon>
        <taxon>eudicotyledons</taxon>
        <taxon>Gunneridae</taxon>
        <taxon>Pentapetalae</taxon>
        <taxon>asterids</taxon>
        <taxon>Ericales</taxon>
        <taxon>Actinidiaceae</taxon>
        <taxon>Actinidia</taxon>
    </lineage>
</organism>
<dbReference type="GO" id="GO:0016705">
    <property type="term" value="F:oxidoreductase activity, acting on paired donors, with incorporation or reduction of molecular oxygen"/>
    <property type="evidence" value="ECO:0007669"/>
    <property type="project" value="UniProtKB-ARBA"/>
</dbReference>
<dbReference type="InterPro" id="IPR026992">
    <property type="entry name" value="DIOX_N"/>
</dbReference>
<dbReference type="GO" id="GO:0046872">
    <property type="term" value="F:metal ion binding"/>
    <property type="evidence" value="ECO:0007669"/>
    <property type="project" value="UniProtKB-KW"/>
</dbReference>
<dbReference type="Proteomes" id="UP000585474">
    <property type="component" value="Unassembled WGS sequence"/>
</dbReference>
<evidence type="ECO:0000256" key="4">
    <source>
        <dbReference type="RuleBase" id="RU003682"/>
    </source>
</evidence>
<feature type="domain" description="Fe2OG dioxygenase" evidence="5">
    <location>
        <begin position="296"/>
        <end position="397"/>
    </location>
</feature>
<keyword evidence="4" id="KW-0560">Oxidoreductase</keyword>
<dbReference type="Pfam" id="PF14226">
    <property type="entry name" value="DIOX_N"/>
    <property type="match status" value="1"/>
</dbReference>
<keyword evidence="2 4" id="KW-0479">Metal-binding</keyword>
<reference evidence="6 7" key="1">
    <citation type="submission" date="2019-07" db="EMBL/GenBank/DDBJ databases">
        <title>De Novo Assembly of kiwifruit Actinidia rufa.</title>
        <authorList>
            <person name="Sugita-Konishi S."/>
            <person name="Sato K."/>
            <person name="Mori E."/>
            <person name="Abe Y."/>
            <person name="Kisaki G."/>
            <person name="Hamano K."/>
            <person name="Suezawa K."/>
            <person name="Otani M."/>
            <person name="Fukuda T."/>
            <person name="Manabe T."/>
            <person name="Gomi K."/>
            <person name="Tabuchi M."/>
            <person name="Akimitsu K."/>
            <person name="Kataoka I."/>
        </authorList>
    </citation>
    <scope>NUCLEOTIDE SEQUENCE [LARGE SCALE GENOMIC DNA]</scope>
    <source>
        <strain evidence="7">cv. Fuchu</strain>
    </source>
</reference>
<sequence length="448" mass="50085">MSLQQITWPEPIVRVQSLSNSGITAIPKQYIKPPSSRPSLAPPARDLHIPVIDLSNLVSAEPSLRSETLGLVSSACREWGFFHVVNHGVDHALMGRAREIWREFFYLPMEMKQCYANAPVTYEGYGSRLGVEKGIKLDWSDYFFSSLSSNLNEGSEKVAKSSSLLQVTRQTAARRLPGCVDCYVRDLDVQLIVYPLMCLGIADNHCVLTKLRRSDPAELAIEQQPSSATELVLARAELMLCLNELRRRNPARLAIEELVAEYSNELVKLCEKLMKAFSVSLGLEEDYLQKAFGGEEVGACMRVSFYPKCPQPDLTLGLSPHSDPGGMTILLPDDQVSGLQVRQGDDWITVKPVPNAFVVNIGDQLQVLSNSKYKSVEHRVIVNSAKERVSLAFFYNPNGNILIEPAKELIKEDQPPLYPPMTFNEYRLFIRTRGPCGKSQVESLKSPR</sequence>
<dbReference type="InterPro" id="IPR005123">
    <property type="entry name" value="Oxoglu/Fe-dep_dioxygenase_dom"/>
</dbReference>
<evidence type="ECO:0000256" key="1">
    <source>
        <dbReference type="ARBA" id="ARBA00008056"/>
    </source>
</evidence>
<evidence type="ECO:0000256" key="2">
    <source>
        <dbReference type="ARBA" id="ARBA00022723"/>
    </source>
</evidence>
<dbReference type="InterPro" id="IPR044861">
    <property type="entry name" value="IPNS-like_FE2OG_OXY"/>
</dbReference>
<protein>
    <submittedName>
        <fullName evidence="6">2-oxoglutarate (2OG) and Fe(II)-dependent oxygenase superfamily protein</fullName>
    </submittedName>
</protein>
<keyword evidence="7" id="KW-1185">Reference proteome</keyword>
<dbReference type="Gene3D" id="2.60.120.330">
    <property type="entry name" value="B-lactam Antibiotic, Isopenicillin N Synthase, Chain"/>
    <property type="match status" value="1"/>
</dbReference>
<dbReference type="InterPro" id="IPR027443">
    <property type="entry name" value="IPNS-like_sf"/>
</dbReference>
<evidence type="ECO:0000313" key="7">
    <source>
        <dbReference type="Proteomes" id="UP000585474"/>
    </source>
</evidence>
<dbReference type="AlphaFoldDB" id="A0A7J0FUC9"/>
<accession>A0A7J0FUC9</accession>
<comment type="caution">
    <text evidence="6">The sequence shown here is derived from an EMBL/GenBank/DDBJ whole genome shotgun (WGS) entry which is preliminary data.</text>
</comment>
<gene>
    <name evidence="6" type="ORF">Acr_15g0007930</name>
</gene>
<evidence type="ECO:0000313" key="6">
    <source>
        <dbReference type="EMBL" id="GFZ02184.1"/>
    </source>
</evidence>
<proteinExistence type="inferred from homology"/>
<comment type="similarity">
    <text evidence="1 4">Belongs to the iron/ascorbate-dependent oxidoreductase family.</text>
</comment>
<evidence type="ECO:0000256" key="3">
    <source>
        <dbReference type="ARBA" id="ARBA00023004"/>
    </source>
</evidence>
<dbReference type="EMBL" id="BJWL01000015">
    <property type="protein sequence ID" value="GFZ02184.1"/>
    <property type="molecule type" value="Genomic_DNA"/>
</dbReference>
<dbReference type="OrthoDB" id="288590at2759"/>
<dbReference type="Pfam" id="PF03171">
    <property type="entry name" value="2OG-FeII_Oxy"/>
    <property type="match status" value="1"/>
</dbReference>
<evidence type="ECO:0000259" key="5">
    <source>
        <dbReference type="PROSITE" id="PS51471"/>
    </source>
</evidence>